<dbReference type="GO" id="GO:0016485">
    <property type="term" value="P:protein processing"/>
    <property type="evidence" value="ECO:0007669"/>
    <property type="project" value="TreeGrafter"/>
</dbReference>
<keyword evidence="7" id="KW-0862">Zinc</keyword>
<evidence type="ECO:0000259" key="9">
    <source>
        <dbReference type="Pfam" id="PF01431"/>
    </source>
</evidence>
<gene>
    <name evidence="11" type="ORF">NQ318_000793</name>
</gene>
<dbReference type="PANTHER" id="PTHR11733">
    <property type="entry name" value="ZINC METALLOPROTEASE FAMILY M13 NEPRILYSIN-RELATED"/>
    <property type="match status" value="1"/>
</dbReference>
<evidence type="ECO:0000256" key="1">
    <source>
        <dbReference type="ARBA" id="ARBA00001947"/>
    </source>
</evidence>
<dbReference type="EMBL" id="JAPWTK010000047">
    <property type="protein sequence ID" value="KAJ8954559.1"/>
    <property type="molecule type" value="Genomic_DNA"/>
</dbReference>
<comment type="similarity">
    <text evidence="3">Belongs to the peptidase M13 family.</text>
</comment>
<evidence type="ECO:0000256" key="3">
    <source>
        <dbReference type="ARBA" id="ARBA00007357"/>
    </source>
</evidence>
<dbReference type="Pfam" id="PF01431">
    <property type="entry name" value="Peptidase_M13"/>
    <property type="match status" value="1"/>
</dbReference>
<protein>
    <submittedName>
        <fullName evidence="11">Uncharacterized protein</fullName>
    </submittedName>
</protein>
<feature type="domain" description="Peptidase M13 C-terminal" evidence="9">
    <location>
        <begin position="278"/>
        <end position="483"/>
    </location>
</feature>
<evidence type="ECO:0000259" key="10">
    <source>
        <dbReference type="Pfam" id="PF05649"/>
    </source>
</evidence>
<dbReference type="GO" id="GO:0004222">
    <property type="term" value="F:metalloendopeptidase activity"/>
    <property type="evidence" value="ECO:0007669"/>
    <property type="project" value="InterPro"/>
</dbReference>
<keyword evidence="8" id="KW-0482">Metalloprotease</keyword>
<dbReference type="Proteomes" id="UP001162162">
    <property type="component" value="Unassembled WGS sequence"/>
</dbReference>
<reference evidence="11" key="1">
    <citation type="journal article" date="2023" name="Insect Mol. Biol.">
        <title>Genome sequencing provides insights into the evolution of gene families encoding plant cell wall-degrading enzymes in longhorned beetles.</title>
        <authorList>
            <person name="Shin N.R."/>
            <person name="Okamura Y."/>
            <person name="Kirsch R."/>
            <person name="Pauchet Y."/>
        </authorList>
    </citation>
    <scope>NUCLEOTIDE SEQUENCE</scope>
    <source>
        <strain evidence="11">AMC_N1</strain>
    </source>
</reference>
<dbReference type="CDD" id="cd08662">
    <property type="entry name" value="M13"/>
    <property type="match status" value="1"/>
</dbReference>
<dbReference type="InterPro" id="IPR000718">
    <property type="entry name" value="Peptidase_M13"/>
</dbReference>
<name>A0AAV8YU30_9CUCU</name>
<dbReference type="PANTHER" id="PTHR11733:SF224">
    <property type="entry name" value="NEPRILYSIN-2"/>
    <property type="match status" value="1"/>
</dbReference>
<proteinExistence type="inferred from homology"/>
<evidence type="ECO:0000256" key="5">
    <source>
        <dbReference type="ARBA" id="ARBA00022723"/>
    </source>
</evidence>
<dbReference type="Gene3D" id="3.40.390.10">
    <property type="entry name" value="Collagenase (Catalytic Domain)"/>
    <property type="match status" value="1"/>
</dbReference>
<sequence length="484" mass="55745">MPALQIGIDTISPCFVPFLNESLLFQISLPSEKRRNATALYNPMTIDKLQAQFPSIPWIEYMNNLLSPDTQVTNDEVVVVSVPSYIRNFEALISRTPKRVQANYVMWRAAASSVSYLTEKLRKRQLDYTTVVTGRTEREARWKECIDISAGSLSIASGALYVRKYFNEDARQNAKEMVADIREEFQDILKTVDWMDDKTKKNALDKAKSMSTHIAYPDELMDDKKLVEFYNGLELDPEHYMRSILNLTLFGTRFSFKRLRQPVNKTDWITHGRPAVVNAFYSSIENSIQFPAGILQGVFFNADRPRYMNYGAIGFVIGHEITHGFDDQGRQFDKNGNLVDWWQEETKKRFVEKAQCIIDQYGNYSVPELKLNLNGINTQGENIADNGGIKEAYLAYNKWVDRNGEESHLPGLKYTGRQMFWLSAASIWCSKTRNEELQQLIVTDEHAPEKYRVIVPLSNMEYFANDFKCPVGSKMNPVKKCKVW</sequence>
<organism evidence="11 12">
    <name type="scientific">Aromia moschata</name>
    <dbReference type="NCBI Taxonomy" id="1265417"/>
    <lineage>
        <taxon>Eukaryota</taxon>
        <taxon>Metazoa</taxon>
        <taxon>Ecdysozoa</taxon>
        <taxon>Arthropoda</taxon>
        <taxon>Hexapoda</taxon>
        <taxon>Insecta</taxon>
        <taxon>Pterygota</taxon>
        <taxon>Neoptera</taxon>
        <taxon>Endopterygota</taxon>
        <taxon>Coleoptera</taxon>
        <taxon>Polyphaga</taxon>
        <taxon>Cucujiformia</taxon>
        <taxon>Chrysomeloidea</taxon>
        <taxon>Cerambycidae</taxon>
        <taxon>Cerambycinae</taxon>
        <taxon>Callichromatini</taxon>
        <taxon>Aromia</taxon>
    </lineage>
</organism>
<dbReference type="AlphaFoldDB" id="A0AAV8YU30"/>
<dbReference type="PRINTS" id="PR00786">
    <property type="entry name" value="NEPRILYSIN"/>
</dbReference>
<evidence type="ECO:0000256" key="4">
    <source>
        <dbReference type="ARBA" id="ARBA00022670"/>
    </source>
</evidence>
<dbReference type="InterPro" id="IPR042089">
    <property type="entry name" value="Peptidase_M13_dom_2"/>
</dbReference>
<dbReference type="SUPFAM" id="SSF55486">
    <property type="entry name" value="Metalloproteases ('zincins'), catalytic domain"/>
    <property type="match status" value="1"/>
</dbReference>
<keyword evidence="6" id="KW-0378">Hydrolase</keyword>
<evidence type="ECO:0000313" key="12">
    <source>
        <dbReference type="Proteomes" id="UP001162162"/>
    </source>
</evidence>
<dbReference type="InterPro" id="IPR018497">
    <property type="entry name" value="Peptidase_M13_C"/>
</dbReference>
<comment type="cofactor">
    <cofactor evidence="1">
        <name>Zn(2+)</name>
        <dbReference type="ChEBI" id="CHEBI:29105"/>
    </cofactor>
</comment>
<evidence type="ECO:0000256" key="8">
    <source>
        <dbReference type="ARBA" id="ARBA00023049"/>
    </source>
</evidence>
<comment type="subcellular location">
    <subcellularLocation>
        <location evidence="2">Cell membrane</location>
        <topology evidence="2">Single-pass type II membrane protein</topology>
    </subcellularLocation>
</comment>
<dbReference type="InterPro" id="IPR008753">
    <property type="entry name" value="Peptidase_M13_N"/>
</dbReference>
<feature type="domain" description="Peptidase M13 N-terminal" evidence="10">
    <location>
        <begin position="21"/>
        <end position="217"/>
    </location>
</feature>
<keyword evidence="5" id="KW-0479">Metal-binding</keyword>
<comment type="caution">
    <text evidence="11">The sequence shown here is derived from an EMBL/GenBank/DDBJ whole genome shotgun (WGS) entry which is preliminary data.</text>
</comment>
<accession>A0AAV8YU30</accession>
<evidence type="ECO:0000256" key="7">
    <source>
        <dbReference type="ARBA" id="ARBA00022833"/>
    </source>
</evidence>
<dbReference type="Pfam" id="PF05649">
    <property type="entry name" value="Peptidase_M13_N"/>
    <property type="match status" value="1"/>
</dbReference>
<dbReference type="Gene3D" id="1.10.1380.10">
    <property type="entry name" value="Neutral endopeptidase , domain2"/>
    <property type="match status" value="1"/>
</dbReference>
<dbReference type="GO" id="GO:0046872">
    <property type="term" value="F:metal ion binding"/>
    <property type="evidence" value="ECO:0007669"/>
    <property type="project" value="UniProtKB-KW"/>
</dbReference>
<dbReference type="InterPro" id="IPR024079">
    <property type="entry name" value="MetalloPept_cat_dom_sf"/>
</dbReference>
<dbReference type="PROSITE" id="PS51885">
    <property type="entry name" value="NEPRILYSIN"/>
    <property type="match status" value="1"/>
</dbReference>
<keyword evidence="4" id="KW-0645">Protease</keyword>
<evidence type="ECO:0000256" key="6">
    <source>
        <dbReference type="ARBA" id="ARBA00022801"/>
    </source>
</evidence>
<evidence type="ECO:0000313" key="11">
    <source>
        <dbReference type="EMBL" id="KAJ8954559.1"/>
    </source>
</evidence>
<dbReference type="GO" id="GO:0005886">
    <property type="term" value="C:plasma membrane"/>
    <property type="evidence" value="ECO:0007669"/>
    <property type="project" value="UniProtKB-SubCell"/>
</dbReference>
<evidence type="ECO:0000256" key="2">
    <source>
        <dbReference type="ARBA" id="ARBA00004401"/>
    </source>
</evidence>
<keyword evidence="12" id="KW-1185">Reference proteome</keyword>